<evidence type="ECO:0000256" key="6">
    <source>
        <dbReference type="ARBA" id="ARBA00022842"/>
    </source>
</evidence>
<sequence>MPIDLGLARVSKLLSHFNNPHLKYKSIHVAGTNGKGSTLAYISSILTQSRIRNGKFTSPHLVDINDCITINNETYLRSFFDTVNKSVVQIDKELQLKCTEFELLTVTALRIFELEKVDIALIEVGVGGRLDATNVLTSFYQEDANGNSPTGGVIATAITKIGMDHEKLLGDSLDKIAMEKAGIMKPRVPCFVDSLNTSSVLSVLCQNAETVGCPFEAVTPGSEDNDLIDLSPLKGDYQIHNLSLALRIIRSIKHSNISLESIAQGIRQTNWRARLQHLQINKTFSVLLDGAHNESAAIELGKYVRDHYNGKPITFIIGVTRGKDLNAMLKHLVKPQDTVIPVKFLQPDQMPWIKCETPENIAKIAKTHCQVDDTLQSPSIEDAVSYIKTIEEQHGLLSPVVICGSLYLCSDVLRAYGKGYKPSD</sequence>
<proteinExistence type="inferred from homology"/>
<dbReference type="InterPro" id="IPR036615">
    <property type="entry name" value="Mur_ligase_C_dom_sf"/>
</dbReference>
<keyword evidence="7" id="KW-0554">One-carbon metabolism</keyword>
<dbReference type="eggNOG" id="KOG2525">
    <property type="taxonomic scope" value="Eukaryota"/>
</dbReference>
<dbReference type="InterPro" id="IPR004101">
    <property type="entry name" value="Mur_ligase_C"/>
</dbReference>
<evidence type="ECO:0000256" key="3">
    <source>
        <dbReference type="ARBA" id="ARBA00022723"/>
    </source>
</evidence>
<dbReference type="OMA" id="NENYLVY"/>
<name>A5E790_LODEL</name>
<evidence type="ECO:0000256" key="5">
    <source>
        <dbReference type="ARBA" id="ARBA00022840"/>
    </source>
</evidence>
<dbReference type="Gene3D" id="3.90.190.20">
    <property type="entry name" value="Mur ligase, C-terminal domain"/>
    <property type="match status" value="1"/>
</dbReference>
<keyword evidence="2 7" id="KW-0436">Ligase</keyword>
<dbReference type="GO" id="GO:0005739">
    <property type="term" value="C:mitochondrion"/>
    <property type="evidence" value="ECO:0007669"/>
    <property type="project" value="TreeGrafter"/>
</dbReference>
<comment type="catalytic activity">
    <reaction evidence="7">
        <text>7,8-dihydropteroate + L-glutamate + ATP = 7,8-dihydrofolate + ADP + phosphate + H(+)</text>
        <dbReference type="Rhea" id="RHEA:23584"/>
        <dbReference type="ChEBI" id="CHEBI:15378"/>
        <dbReference type="ChEBI" id="CHEBI:17839"/>
        <dbReference type="ChEBI" id="CHEBI:29985"/>
        <dbReference type="ChEBI" id="CHEBI:30616"/>
        <dbReference type="ChEBI" id="CHEBI:43474"/>
        <dbReference type="ChEBI" id="CHEBI:57451"/>
        <dbReference type="ChEBI" id="CHEBI:456216"/>
        <dbReference type="EC" id="6.3.2.12"/>
    </reaction>
</comment>
<dbReference type="PROSITE" id="PS01012">
    <property type="entry name" value="FOLYLPOLYGLU_SYNT_2"/>
    <property type="match status" value="1"/>
</dbReference>
<reference evidence="9 10" key="1">
    <citation type="journal article" date="2009" name="Nature">
        <title>Evolution of pathogenicity and sexual reproduction in eight Candida genomes.</title>
        <authorList>
            <person name="Butler G."/>
            <person name="Rasmussen M.D."/>
            <person name="Lin M.F."/>
            <person name="Santos M.A."/>
            <person name="Sakthikumar S."/>
            <person name="Munro C.A."/>
            <person name="Rheinbay E."/>
            <person name="Grabherr M."/>
            <person name="Forche A."/>
            <person name="Reedy J.L."/>
            <person name="Agrafioti I."/>
            <person name="Arnaud M.B."/>
            <person name="Bates S."/>
            <person name="Brown A.J."/>
            <person name="Brunke S."/>
            <person name="Costanzo M.C."/>
            <person name="Fitzpatrick D.A."/>
            <person name="de Groot P.W."/>
            <person name="Harris D."/>
            <person name="Hoyer L.L."/>
            <person name="Hube B."/>
            <person name="Klis F.M."/>
            <person name="Kodira C."/>
            <person name="Lennard N."/>
            <person name="Logue M.E."/>
            <person name="Martin R."/>
            <person name="Neiman A.M."/>
            <person name="Nikolaou E."/>
            <person name="Quail M.A."/>
            <person name="Quinn J."/>
            <person name="Santos M.C."/>
            <person name="Schmitzberger F.F."/>
            <person name="Sherlock G."/>
            <person name="Shah P."/>
            <person name="Silverstein K.A."/>
            <person name="Skrzypek M.S."/>
            <person name="Soll D."/>
            <person name="Staggs R."/>
            <person name="Stansfield I."/>
            <person name="Stumpf M.P."/>
            <person name="Sudbery P.E."/>
            <person name="Srikantha T."/>
            <person name="Zeng Q."/>
            <person name="Berman J."/>
            <person name="Berriman M."/>
            <person name="Heitman J."/>
            <person name="Gow N.A."/>
            <person name="Lorenz M.C."/>
            <person name="Birren B.W."/>
            <person name="Kellis M."/>
            <person name="Cuomo C.A."/>
        </authorList>
    </citation>
    <scope>NUCLEOTIDE SEQUENCE [LARGE SCALE GENOMIC DNA]</scope>
    <source>
        <strain evidence="10">ATCC 11503 / BCRC 21390 / CBS 2605 / JCM 1781 / NBRC 1676 / NRRL YB-4239</strain>
    </source>
</reference>
<dbReference type="GeneID" id="5230421"/>
<accession>A5E790</accession>
<dbReference type="EC" id="6.3.2.12" evidence="7"/>
<comment type="similarity">
    <text evidence="1 7">Belongs to the folylpolyglutamate synthase family.</text>
</comment>
<protein>
    <recommendedName>
        <fullName evidence="7">Dihydrofolate synthetase</fullName>
        <ecNumber evidence="7">6.3.2.12</ecNumber>
    </recommendedName>
</protein>
<evidence type="ECO:0000256" key="7">
    <source>
        <dbReference type="PIRNR" id="PIRNR001563"/>
    </source>
</evidence>
<evidence type="ECO:0000256" key="4">
    <source>
        <dbReference type="ARBA" id="ARBA00022741"/>
    </source>
</evidence>
<dbReference type="PANTHER" id="PTHR11136:SF0">
    <property type="entry name" value="DIHYDROFOLATE SYNTHETASE-RELATED"/>
    <property type="match status" value="1"/>
</dbReference>
<dbReference type="NCBIfam" id="TIGR01499">
    <property type="entry name" value="folC"/>
    <property type="match status" value="1"/>
</dbReference>
<dbReference type="GO" id="GO:0005829">
    <property type="term" value="C:cytosol"/>
    <property type="evidence" value="ECO:0007669"/>
    <property type="project" value="TreeGrafter"/>
</dbReference>
<feature type="domain" description="Mur ligase C-terminal" evidence="8">
    <location>
        <begin position="274"/>
        <end position="398"/>
    </location>
</feature>
<dbReference type="GO" id="GO:0004326">
    <property type="term" value="F:tetrahydrofolylpolyglutamate synthase activity"/>
    <property type="evidence" value="ECO:0007669"/>
    <property type="project" value="InterPro"/>
</dbReference>
<keyword evidence="3" id="KW-0479">Metal-binding</keyword>
<dbReference type="GO" id="GO:0006730">
    <property type="term" value="P:one-carbon metabolic process"/>
    <property type="evidence" value="ECO:0007669"/>
    <property type="project" value="UniProtKB-KW"/>
</dbReference>
<dbReference type="InterPro" id="IPR001645">
    <property type="entry name" value="Folylpolyglutamate_synth"/>
</dbReference>
<dbReference type="VEuPathDB" id="FungiDB:LELG_05479"/>
<evidence type="ECO:0000256" key="2">
    <source>
        <dbReference type="ARBA" id="ARBA00022598"/>
    </source>
</evidence>
<dbReference type="PIRSF" id="PIRSF001563">
    <property type="entry name" value="Folylpolyglu_synth"/>
    <property type="match status" value="1"/>
</dbReference>
<dbReference type="Proteomes" id="UP000001996">
    <property type="component" value="Unassembled WGS sequence"/>
</dbReference>
<dbReference type="KEGG" id="lel:PVL30_005020"/>
<evidence type="ECO:0000259" key="8">
    <source>
        <dbReference type="Pfam" id="PF02875"/>
    </source>
</evidence>
<evidence type="ECO:0000256" key="1">
    <source>
        <dbReference type="ARBA" id="ARBA00008276"/>
    </source>
</evidence>
<dbReference type="AlphaFoldDB" id="A5E790"/>
<organism evidence="9 10">
    <name type="scientific">Lodderomyces elongisporus (strain ATCC 11503 / CBS 2605 / JCM 1781 / NBRC 1676 / NRRL YB-4239)</name>
    <name type="common">Yeast</name>
    <name type="synonym">Saccharomyces elongisporus</name>
    <dbReference type="NCBI Taxonomy" id="379508"/>
    <lineage>
        <taxon>Eukaryota</taxon>
        <taxon>Fungi</taxon>
        <taxon>Dikarya</taxon>
        <taxon>Ascomycota</taxon>
        <taxon>Saccharomycotina</taxon>
        <taxon>Pichiomycetes</taxon>
        <taxon>Debaryomycetaceae</taxon>
        <taxon>Candida/Lodderomyces clade</taxon>
        <taxon>Lodderomyces</taxon>
    </lineage>
</organism>
<dbReference type="InterPro" id="IPR036565">
    <property type="entry name" value="Mur-like_cat_sf"/>
</dbReference>
<dbReference type="GO" id="GO:0046872">
    <property type="term" value="F:metal ion binding"/>
    <property type="evidence" value="ECO:0007669"/>
    <property type="project" value="UniProtKB-KW"/>
</dbReference>
<keyword evidence="5 7" id="KW-0067">ATP-binding</keyword>
<comment type="pathway">
    <text evidence="7">Cofactor biosynthesis; tetrahydrofolylpolyglutamate biosynthesis.</text>
</comment>
<dbReference type="HOGENOM" id="CLU_015869_1_1_1"/>
<evidence type="ECO:0000313" key="9">
    <source>
        <dbReference type="EMBL" id="EDK47298.1"/>
    </source>
</evidence>
<dbReference type="GO" id="GO:0005524">
    <property type="term" value="F:ATP binding"/>
    <property type="evidence" value="ECO:0007669"/>
    <property type="project" value="UniProtKB-KW"/>
</dbReference>
<dbReference type="SUPFAM" id="SSF53244">
    <property type="entry name" value="MurD-like peptide ligases, peptide-binding domain"/>
    <property type="match status" value="1"/>
</dbReference>
<keyword evidence="10" id="KW-1185">Reference proteome</keyword>
<dbReference type="STRING" id="379508.A5E790"/>
<dbReference type="PANTHER" id="PTHR11136">
    <property type="entry name" value="FOLYLPOLYGLUTAMATE SYNTHASE-RELATED"/>
    <property type="match status" value="1"/>
</dbReference>
<dbReference type="GO" id="GO:0008841">
    <property type="term" value="F:dihydrofolate synthase activity"/>
    <property type="evidence" value="ECO:0007669"/>
    <property type="project" value="UniProtKB-EC"/>
</dbReference>
<keyword evidence="6" id="KW-0460">Magnesium</keyword>
<dbReference type="InterPro" id="IPR018109">
    <property type="entry name" value="Folylpolyglutamate_synth_CS"/>
</dbReference>
<dbReference type="FunCoup" id="A5E790">
    <property type="interactions" value="184"/>
</dbReference>
<gene>
    <name evidence="9" type="ORF">LELG_05479</name>
</gene>
<keyword evidence="4 7" id="KW-0547">Nucleotide-binding</keyword>
<dbReference type="Gene3D" id="3.40.1190.10">
    <property type="entry name" value="Mur-like, catalytic domain"/>
    <property type="match status" value="1"/>
</dbReference>
<dbReference type="EMBL" id="CH981533">
    <property type="protein sequence ID" value="EDK47298.1"/>
    <property type="molecule type" value="Genomic_DNA"/>
</dbReference>
<dbReference type="InParanoid" id="A5E790"/>
<dbReference type="UniPathway" id="UPA00850"/>
<dbReference type="OrthoDB" id="5212574at2759"/>
<dbReference type="SUPFAM" id="SSF53623">
    <property type="entry name" value="MurD-like peptide ligases, catalytic domain"/>
    <property type="match status" value="1"/>
</dbReference>
<evidence type="ECO:0000313" key="10">
    <source>
        <dbReference type="Proteomes" id="UP000001996"/>
    </source>
</evidence>
<dbReference type="Pfam" id="PF02875">
    <property type="entry name" value="Mur_ligase_C"/>
    <property type="match status" value="1"/>
</dbReference>